<dbReference type="GO" id="GO:0004332">
    <property type="term" value="F:fructose-bisphosphate aldolase activity"/>
    <property type="evidence" value="ECO:0007669"/>
    <property type="project" value="UniProtKB-EC"/>
</dbReference>
<evidence type="ECO:0000256" key="8">
    <source>
        <dbReference type="ARBA" id="ARBA00023152"/>
    </source>
</evidence>
<dbReference type="Pfam" id="PF01116">
    <property type="entry name" value="F_bP_aldolase"/>
    <property type="match status" value="1"/>
</dbReference>
<comment type="pathway">
    <text evidence="3">Carbohydrate degradation; glycolysis; D-glyceraldehyde 3-phosphate and glycerone phosphate from D-glucose: step 4/4.</text>
</comment>
<comment type="cofactor">
    <cofactor evidence="2">
        <name>Zn(2+)</name>
        <dbReference type="ChEBI" id="CHEBI:29105"/>
    </cofactor>
</comment>
<dbReference type="PANTHER" id="PTHR30559:SF0">
    <property type="entry name" value="FRUCTOSE-BISPHOSPHATE ALDOLASE"/>
    <property type="match status" value="1"/>
</dbReference>
<name>A0A133VKS2_9EURY</name>
<organism evidence="10 11">
    <name type="scientific">candidate division MSBL1 archaeon SCGC-AAA382C18</name>
    <dbReference type="NCBI Taxonomy" id="1698281"/>
    <lineage>
        <taxon>Archaea</taxon>
        <taxon>Methanobacteriati</taxon>
        <taxon>Methanobacteriota</taxon>
        <taxon>candidate division MSBL1</taxon>
    </lineage>
</organism>
<dbReference type="SUPFAM" id="SSF51569">
    <property type="entry name" value="Aldolase"/>
    <property type="match status" value="1"/>
</dbReference>
<evidence type="ECO:0000256" key="1">
    <source>
        <dbReference type="ARBA" id="ARBA00000441"/>
    </source>
</evidence>
<keyword evidence="6" id="KW-0479">Metal-binding</keyword>
<dbReference type="Proteomes" id="UP000070404">
    <property type="component" value="Unassembled WGS sequence"/>
</dbReference>
<dbReference type="GO" id="GO:0008270">
    <property type="term" value="F:zinc ion binding"/>
    <property type="evidence" value="ECO:0007669"/>
    <property type="project" value="InterPro"/>
</dbReference>
<dbReference type="EC" id="4.1.2.13" evidence="5"/>
<dbReference type="InterPro" id="IPR054909">
    <property type="entry name" value="Fbpase2"/>
</dbReference>
<keyword evidence="9" id="KW-0456">Lyase</keyword>
<evidence type="ECO:0000256" key="7">
    <source>
        <dbReference type="ARBA" id="ARBA00022833"/>
    </source>
</evidence>
<evidence type="ECO:0000256" key="6">
    <source>
        <dbReference type="ARBA" id="ARBA00022723"/>
    </source>
</evidence>
<reference evidence="10 11" key="1">
    <citation type="journal article" date="2016" name="Sci. Rep.">
        <title>Metabolic traits of an uncultured archaeal lineage -MSBL1- from brine pools of the Red Sea.</title>
        <authorList>
            <person name="Mwirichia R."/>
            <person name="Alam I."/>
            <person name="Rashid M."/>
            <person name="Vinu M."/>
            <person name="Ba-Alawi W."/>
            <person name="Anthony Kamau A."/>
            <person name="Kamanda Ngugi D."/>
            <person name="Goker M."/>
            <person name="Klenk H.P."/>
            <person name="Bajic V."/>
            <person name="Stingl U."/>
        </authorList>
    </citation>
    <scope>NUCLEOTIDE SEQUENCE [LARGE SCALE GENOMIC DNA]</scope>
    <source>
        <strain evidence="10">SCGC-AAA382C18</strain>
    </source>
</reference>
<sequence length="332" mass="37032">MPYKKGDDLRKVYQKAKSENYGFIASNIAEPNILIGLLEGSDRKNSDLVTQLSSSAAEFAGGGDPVAGLKAIGTYIETLSQNYDIGVFLNMDHLKPENMDFIEKCIELGIPSSIMIDASKKSFEENIEISKKVKEIVKEKGKNILIEAELGKIKGVENDVQSSEAFYTDPEEAVEFAKRSKCDLLAISIGTQHGVSKGRNIELRPDIARDVDKKLMENDIDIPLVLHGSSGLLPEQEKEVIKYGICKFNKDTRYQYEYARTASDYYKKHTDSIHPPEGVEDDRAGFFSDTDWSPNKSHFDPRVVSGEIRVRIADVIAELTEHVGSANKSLYK</sequence>
<proteinExistence type="inferred from homology"/>
<dbReference type="InterPro" id="IPR006411">
    <property type="entry name" value="Fruct_bisP_bact"/>
</dbReference>
<dbReference type="PATRIC" id="fig|1698281.3.peg.85"/>
<keyword evidence="8" id="KW-0324">Glycolysis</keyword>
<evidence type="ECO:0000256" key="5">
    <source>
        <dbReference type="ARBA" id="ARBA00013068"/>
    </source>
</evidence>
<dbReference type="GO" id="GO:0005829">
    <property type="term" value="C:cytosol"/>
    <property type="evidence" value="ECO:0007669"/>
    <property type="project" value="TreeGrafter"/>
</dbReference>
<dbReference type="AlphaFoldDB" id="A0A133VKS2"/>
<evidence type="ECO:0000313" key="11">
    <source>
        <dbReference type="Proteomes" id="UP000070404"/>
    </source>
</evidence>
<evidence type="ECO:0000256" key="3">
    <source>
        <dbReference type="ARBA" id="ARBA00004714"/>
    </source>
</evidence>
<keyword evidence="7" id="KW-0862">Zinc</keyword>
<evidence type="ECO:0000256" key="4">
    <source>
        <dbReference type="ARBA" id="ARBA00005812"/>
    </source>
</evidence>
<evidence type="ECO:0000256" key="2">
    <source>
        <dbReference type="ARBA" id="ARBA00001947"/>
    </source>
</evidence>
<comment type="caution">
    <text evidence="10">The sequence shown here is derived from an EMBL/GenBank/DDBJ whole genome shotgun (WGS) entry which is preliminary data.</text>
</comment>
<comment type="similarity">
    <text evidence="4">Belongs to the class II fructose-bisphosphate aldolase family.</text>
</comment>
<dbReference type="Gene3D" id="3.20.20.70">
    <property type="entry name" value="Aldolase class I"/>
    <property type="match status" value="1"/>
</dbReference>
<dbReference type="InterPro" id="IPR000771">
    <property type="entry name" value="FBA_II"/>
</dbReference>
<dbReference type="GO" id="GO:0006096">
    <property type="term" value="P:glycolytic process"/>
    <property type="evidence" value="ECO:0007669"/>
    <property type="project" value="UniProtKB-KW"/>
</dbReference>
<dbReference type="InterPro" id="IPR013785">
    <property type="entry name" value="Aldolase_TIM"/>
</dbReference>
<evidence type="ECO:0000256" key="9">
    <source>
        <dbReference type="ARBA" id="ARBA00023239"/>
    </source>
</evidence>
<accession>A0A133VKS2</accession>
<protein>
    <recommendedName>
        <fullName evidence="5">fructose-bisphosphate aldolase</fullName>
        <ecNumber evidence="5">4.1.2.13</ecNumber>
    </recommendedName>
</protein>
<comment type="catalytic activity">
    <reaction evidence="1">
        <text>beta-D-fructose 1,6-bisphosphate = D-glyceraldehyde 3-phosphate + dihydroxyacetone phosphate</text>
        <dbReference type="Rhea" id="RHEA:14729"/>
        <dbReference type="ChEBI" id="CHEBI:32966"/>
        <dbReference type="ChEBI" id="CHEBI:57642"/>
        <dbReference type="ChEBI" id="CHEBI:59776"/>
        <dbReference type="EC" id="4.1.2.13"/>
    </reaction>
</comment>
<dbReference type="PIRSF" id="PIRSF001359">
    <property type="entry name" value="F_bP_aldolase_II"/>
    <property type="match status" value="1"/>
</dbReference>
<keyword evidence="11" id="KW-1185">Reference proteome</keyword>
<dbReference type="PANTHER" id="PTHR30559">
    <property type="entry name" value="FRUCTOSE-BISPHOSPHATE ALDOLASE CLASS 2"/>
    <property type="match status" value="1"/>
</dbReference>
<dbReference type="NCBIfam" id="NF041368">
    <property type="entry name" value="Fbpase2_Halo"/>
    <property type="match status" value="1"/>
</dbReference>
<dbReference type="EMBL" id="LHYF01000013">
    <property type="protein sequence ID" value="KXB07042.1"/>
    <property type="molecule type" value="Genomic_DNA"/>
</dbReference>
<gene>
    <name evidence="10" type="ORF">AKJ52_01125</name>
</gene>
<evidence type="ECO:0000313" key="10">
    <source>
        <dbReference type="EMBL" id="KXB07042.1"/>
    </source>
</evidence>